<feature type="compositionally biased region" description="Basic and acidic residues" evidence="1">
    <location>
        <begin position="430"/>
        <end position="450"/>
    </location>
</feature>
<name>A0ABQ9GKL3_9NEOP</name>
<protein>
    <submittedName>
        <fullName evidence="2">Uncharacterized protein</fullName>
    </submittedName>
</protein>
<proteinExistence type="predicted"/>
<dbReference type="EMBL" id="JARBHB010000011">
    <property type="protein sequence ID" value="KAJ8872565.1"/>
    <property type="molecule type" value="Genomic_DNA"/>
</dbReference>
<comment type="caution">
    <text evidence="2">The sequence shown here is derived from an EMBL/GenBank/DDBJ whole genome shotgun (WGS) entry which is preliminary data.</text>
</comment>
<evidence type="ECO:0000256" key="1">
    <source>
        <dbReference type="SAM" id="MobiDB-lite"/>
    </source>
</evidence>
<feature type="compositionally biased region" description="Polar residues" evidence="1">
    <location>
        <begin position="451"/>
        <end position="461"/>
    </location>
</feature>
<feature type="region of interest" description="Disordered" evidence="1">
    <location>
        <begin position="430"/>
        <end position="469"/>
    </location>
</feature>
<keyword evidence="3" id="KW-1185">Reference proteome</keyword>
<evidence type="ECO:0000313" key="2">
    <source>
        <dbReference type="EMBL" id="KAJ8872565.1"/>
    </source>
</evidence>
<accession>A0ABQ9GKL3</accession>
<gene>
    <name evidence="2" type="ORF">PR048_026171</name>
</gene>
<sequence>MPGVNQIISAVGWPFSFKEIKQVGDGLWWLTRSPSTKAKRVLFPASCPPPPRPRFSHVPHDAAGRRVFSGIFRLLPPLHSGTAMYKGEVAGDPRENPHHPARFPLAEIRVAIPPGIEPGSPRWAARNVARIRKFREFNDLYARHHNPLYSRTSNVCSLAVAPVLPRIRRCSIHVLFLCKSAIGVESSRACLIIFDPIAKCRGNGRSPRKPADKGIVRAIATRENPGLTRLRPEPDQNSHGCAVLVRLVFNTTSREHDSALGSPLVDDRAIMNAVKYRGVSGLARTNRTMEPLAPVVNSQLAHESNRADRSARIGYRRPRLRTRAETGEVNLQHVCSALSEPLQRSPKGHFERCMTRGGGGGRAANESVWNAFRFATAYTPPPPSTTRGITSSAAPRAFTALATCNISRFPPGPLRYGRSAMRRRRPPHELVKPLTRHPDGGKREIPENTRRTTASSGTIPTCENPVTRPGIEPRSPWREASSHWSAWCLTHLLETAGPIVVFHCVTAANYCTVDIDKFVHKTVESSLQVIELANFSGLY</sequence>
<evidence type="ECO:0000313" key="3">
    <source>
        <dbReference type="Proteomes" id="UP001159363"/>
    </source>
</evidence>
<dbReference type="Proteomes" id="UP001159363">
    <property type="component" value="Chromosome 10"/>
</dbReference>
<reference evidence="2 3" key="1">
    <citation type="submission" date="2023-02" db="EMBL/GenBank/DDBJ databases">
        <title>LHISI_Scaffold_Assembly.</title>
        <authorList>
            <person name="Stuart O.P."/>
            <person name="Cleave R."/>
            <person name="Magrath M.J.L."/>
            <person name="Mikheyev A.S."/>
        </authorList>
    </citation>
    <scope>NUCLEOTIDE SEQUENCE [LARGE SCALE GENOMIC DNA]</scope>
    <source>
        <strain evidence="2">Daus_M_001</strain>
        <tissue evidence="2">Leg muscle</tissue>
    </source>
</reference>
<organism evidence="2 3">
    <name type="scientific">Dryococelus australis</name>
    <dbReference type="NCBI Taxonomy" id="614101"/>
    <lineage>
        <taxon>Eukaryota</taxon>
        <taxon>Metazoa</taxon>
        <taxon>Ecdysozoa</taxon>
        <taxon>Arthropoda</taxon>
        <taxon>Hexapoda</taxon>
        <taxon>Insecta</taxon>
        <taxon>Pterygota</taxon>
        <taxon>Neoptera</taxon>
        <taxon>Polyneoptera</taxon>
        <taxon>Phasmatodea</taxon>
        <taxon>Verophasmatodea</taxon>
        <taxon>Anareolatae</taxon>
        <taxon>Phasmatidae</taxon>
        <taxon>Eurycanthinae</taxon>
        <taxon>Dryococelus</taxon>
    </lineage>
</organism>